<accession>A0A4S4E545</accession>
<keyword evidence="6" id="KW-1133">Transmembrane helix</keyword>
<protein>
    <recommendedName>
        <fullName evidence="7">Cytochrome c-552/DMSO reductase-like haem-binding domain-containing protein</fullName>
    </recommendedName>
</protein>
<evidence type="ECO:0000313" key="8">
    <source>
        <dbReference type="EMBL" id="THG11089.1"/>
    </source>
</evidence>
<keyword evidence="4" id="KW-0249">Electron transport</keyword>
<keyword evidence="6" id="KW-0472">Membrane</keyword>
<evidence type="ECO:0000256" key="4">
    <source>
        <dbReference type="ARBA" id="ARBA00022982"/>
    </source>
</evidence>
<sequence>MWCPLPIFLMVKGQHNAGIHAHKGSDGGFFHVGCFVEEDSPYASAGQKGTYYFEFSRPLRTMDRLQQDVQFTIGQSSKFSVAFWYPVDGNPWRGAQHYSVSCDWVPLDISPGSSALSKGASGNSSSNAASAFALLLSVVAVCVSVFVGYWLFKSKSIPFTPIDHL</sequence>
<evidence type="ECO:0000256" key="1">
    <source>
        <dbReference type="ARBA" id="ARBA00022448"/>
    </source>
</evidence>
<organism evidence="8 9">
    <name type="scientific">Camellia sinensis var. sinensis</name>
    <name type="common">China tea</name>
    <dbReference type="NCBI Taxonomy" id="542762"/>
    <lineage>
        <taxon>Eukaryota</taxon>
        <taxon>Viridiplantae</taxon>
        <taxon>Streptophyta</taxon>
        <taxon>Embryophyta</taxon>
        <taxon>Tracheophyta</taxon>
        <taxon>Spermatophyta</taxon>
        <taxon>Magnoliopsida</taxon>
        <taxon>eudicotyledons</taxon>
        <taxon>Gunneridae</taxon>
        <taxon>Pentapetalae</taxon>
        <taxon>asterids</taxon>
        <taxon>Ericales</taxon>
        <taxon>Theaceae</taxon>
        <taxon>Camellia</taxon>
    </lineage>
</organism>
<reference evidence="8 9" key="1">
    <citation type="journal article" date="2018" name="Proc. Natl. Acad. Sci. U.S.A.">
        <title>Draft genome sequence of Camellia sinensis var. sinensis provides insights into the evolution of the tea genome and tea quality.</title>
        <authorList>
            <person name="Wei C."/>
            <person name="Yang H."/>
            <person name="Wang S."/>
            <person name="Zhao J."/>
            <person name="Liu C."/>
            <person name="Gao L."/>
            <person name="Xia E."/>
            <person name="Lu Y."/>
            <person name="Tai Y."/>
            <person name="She G."/>
            <person name="Sun J."/>
            <person name="Cao H."/>
            <person name="Tong W."/>
            <person name="Gao Q."/>
            <person name="Li Y."/>
            <person name="Deng W."/>
            <person name="Jiang X."/>
            <person name="Wang W."/>
            <person name="Chen Q."/>
            <person name="Zhang S."/>
            <person name="Li H."/>
            <person name="Wu J."/>
            <person name="Wang P."/>
            <person name="Li P."/>
            <person name="Shi C."/>
            <person name="Zheng F."/>
            <person name="Jian J."/>
            <person name="Huang B."/>
            <person name="Shan D."/>
            <person name="Shi M."/>
            <person name="Fang C."/>
            <person name="Yue Y."/>
            <person name="Li F."/>
            <person name="Li D."/>
            <person name="Wei S."/>
            <person name="Han B."/>
            <person name="Jiang C."/>
            <person name="Yin Y."/>
            <person name="Xia T."/>
            <person name="Zhang Z."/>
            <person name="Bennetzen J.L."/>
            <person name="Zhao S."/>
            <person name="Wan X."/>
        </authorList>
    </citation>
    <scope>NUCLEOTIDE SEQUENCE [LARGE SCALE GENOMIC DNA]</scope>
    <source>
        <strain evidence="9">cv. Shuchazao</strain>
        <tissue evidence="8">Leaf</tissue>
    </source>
</reference>
<dbReference type="STRING" id="542762.A0A4S4E545"/>
<feature type="domain" description="Cytochrome c-552/DMSO reductase-like haem-binding" evidence="7">
    <location>
        <begin position="37"/>
        <end position="99"/>
    </location>
</feature>
<keyword evidence="5" id="KW-0408">Iron</keyword>
<dbReference type="PANTHER" id="PTHR36044:SF1">
    <property type="entry name" value="HEME BINDING PROTEIN"/>
    <property type="match status" value="1"/>
</dbReference>
<dbReference type="Pfam" id="PF09459">
    <property type="entry name" value="EB_dh"/>
    <property type="match status" value="1"/>
</dbReference>
<proteinExistence type="predicted"/>
<keyword evidence="2" id="KW-0349">Heme</keyword>
<dbReference type="EMBL" id="SDRB02007459">
    <property type="protein sequence ID" value="THG11089.1"/>
    <property type="molecule type" value="Genomic_DNA"/>
</dbReference>
<comment type="caution">
    <text evidence="8">The sequence shown here is derived from an EMBL/GenBank/DDBJ whole genome shotgun (WGS) entry which is preliminary data.</text>
</comment>
<evidence type="ECO:0000313" key="9">
    <source>
        <dbReference type="Proteomes" id="UP000306102"/>
    </source>
</evidence>
<evidence type="ECO:0000256" key="6">
    <source>
        <dbReference type="SAM" id="Phobius"/>
    </source>
</evidence>
<keyword evidence="6" id="KW-0812">Transmembrane</keyword>
<feature type="transmembrane region" description="Helical" evidence="6">
    <location>
        <begin position="131"/>
        <end position="152"/>
    </location>
</feature>
<dbReference type="Proteomes" id="UP000306102">
    <property type="component" value="Unassembled WGS sequence"/>
</dbReference>
<keyword evidence="9" id="KW-1185">Reference proteome</keyword>
<evidence type="ECO:0000256" key="5">
    <source>
        <dbReference type="ARBA" id="ARBA00023004"/>
    </source>
</evidence>
<keyword evidence="1" id="KW-0813">Transport</keyword>
<evidence type="ECO:0000256" key="3">
    <source>
        <dbReference type="ARBA" id="ARBA00022723"/>
    </source>
</evidence>
<keyword evidence="3" id="KW-0479">Metal-binding</keyword>
<dbReference type="InterPro" id="IPR019020">
    <property type="entry name" value="Cyt-c552/DMSO_Rdtase_haem-bd"/>
</dbReference>
<dbReference type="PANTHER" id="PTHR36044">
    <property type="entry name" value="HEME BINDING PROTEIN"/>
    <property type="match status" value="1"/>
</dbReference>
<dbReference type="Gene3D" id="2.60.40.1190">
    <property type="match status" value="1"/>
</dbReference>
<evidence type="ECO:0000256" key="2">
    <source>
        <dbReference type="ARBA" id="ARBA00022617"/>
    </source>
</evidence>
<dbReference type="GO" id="GO:0046872">
    <property type="term" value="F:metal ion binding"/>
    <property type="evidence" value="ECO:0007669"/>
    <property type="project" value="UniProtKB-KW"/>
</dbReference>
<dbReference type="AlphaFoldDB" id="A0A4S4E545"/>
<dbReference type="GO" id="GO:0020037">
    <property type="term" value="F:heme binding"/>
    <property type="evidence" value="ECO:0007669"/>
    <property type="project" value="InterPro"/>
</dbReference>
<evidence type="ECO:0000259" key="7">
    <source>
        <dbReference type="Pfam" id="PF09459"/>
    </source>
</evidence>
<gene>
    <name evidence="8" type="ORF">TEA_002620</name>
</gene>
<name>A0A4S4E545_CAMSN</name>